<organism evidence="6 7">
    <name type="scientific">Streptosporangium algeriense</name>
    <dbReference type="NCBI Taxonomy" id="1682748"/>
    <lineage>
        <taxon>Bacteria</taxon>
        <taxon>Bacillati</taxon>
        <taxon>Actinomycetota</taxon>
        <taxon>Actinomycetes</taxon>
        <taxon>Streptosporangiales</taxon>
        <taxon>Streptosporangiaceae</taxon>
        <taxon>Streptosporangium</taxon>
    </lineage>
</organism>
<evidence type="ECO:0000259" key="5">
    <source>
        <dbReference type="Pfam" id="PF13360"/>
    </source>
</evidence>
<evidence type="ECO:0000313" key="6">
    <source>
        <dbReference type="EMBL" id="MFD0883542.1"/>
    </source>
</evidence>
<dbReference type="SMART" id="SM00564">
    <property type="entry name" value="PQQ"/>
    <property type="match status" value="6"/>
</dbReference>
<dbReference type="Proteomes" id="UP001597024">
    <property type="component" value="Unassembled WGS sequence"/>
</dbReference>
<dbReference type="InterPro" id="IPR002372">
    <property type="entry name" value="PQQ_rpt_dom"/>
</dbReference>
<dbReference type="EMBL" id="JBHTHX010000047">
    <property type="protein sequence ID" value="MFD0883542.1"/>
    <property type="molecule type" value="Genomic_DNA"/>
</dbReference>
<evidence type="ECO:0000256" key="2">
    <source>
        <dbReference type="ARBA" id="ARBA00008156"/>
    </source>
</evidence>
<dbReference type="PANTHER" id="PTHR32303">
    <property type="entry name" value="QUINOPROTEIN ALCOHOL DEHYDROGENASE (CYTOCHROME C)"/>
    <property type="match status" value="1"/>
</dbReference>
<dbReference type="InterPro" id="IPR011047">
    <property type="entry name" value="Quinoprotein_ADH-like_sf"/>
</dbReference>
<feature type="chain" id="PRO_5046990641" evidence="4">
    <location>
        <begin position="32"/>
        <end position="547"/>
    </location>
</feature>
<feature type="domain" description="Pyrrolo-quinoline quinone repeat" evidence="5">
    <location>
        <begin position="84"/>
        <end position="207"/>
    </location>
</feature>
<evidence type="ECO:0000256" key="4">
    <source>
        <dbReference type="SAM" id="SignalP"/>
    </source>
</evidence>
<protein>
    <submittedName>
        <fullName evidence="6">PQQ-binding-like beta-propeller repeat protein</fullName>
    </submittedName>
</protein>
<proteinExistence type="inferred from homology"/>
<dbReference type="Gene3D" id="2.130.10.10">
    <property type="entry name" value="YVTN repeat-like/Quinoprotein amine dehydrogenase"/>
    <property type="match status" value="1"/>
</dbReference>
<reference evidence="7" key="1">
    <citation type="journal article" date="2019" name="Int. J. Syst. Evol. Microbiol.">
        <title>The Global Catalogue of Microorganisms (GCM) 10K type strain sequencing project: providing services to taxonomists for standard genome sequencing and annotation.</title>
        <authorList>
            <consortium name="The Broad Institute Genomics Platform"/>
            <consortium name="The Broad Institute Genome Sequencing Center for Infectious Disease"/>
            <person name="Wu L."/>
            <person name="Ma J."/>
        </authorList>
    </citation>
    <scope>NUCLEOTIDE SEQUENCE [LARGE SCALE GENOMIC DNA]</scope>
    <source>
        <strain evidence="7">CCUG 62974</strain>
    </source>
</reference>
<sequence length="547" mass="57275">MKLPGKMLTRAAVGVSALLLAMGGLVPGAQAQNAAPSKALAFPKTFPNLPSPADWAMGGHDIFNSKSNPFERRISTSNVDKLAVKWTYTAHGDTSAIPAVVDGAVYIPDWGGYFSKLNAQTGEVIWSRKVSDWNGIAGSIVRASPTVVGGRVYVGDQNGPQGGQGAHLFAIDATNGDLIWKTTLDEHFAAVVTGSPTLYNGVLYQGVSSKEAAVAGLPGYKCCTFRGSVSAIEAKTGKVLWKKYTVPDNGGQTGGFSGGGVWSTSPMINPVNRTVVVGTGQNLSVPKSVSDCQSAGKPASECQPPDNHIDQLLALDLRTGDIKWQAGDIVFDAWTVACEPNFPPENCPPNHGGDYDFAEGGHLLTIPGPHGLPRMVIGAGQKSGAYWLLDARTGKTIWKTQVGPGGVHGGIEWGSATDGKRFYVSNANTSHVPYTLPNGQTTTNGIFAALDVRTGKILWQTADPSNAETMGAVTTANGVMYAGSMSGHMYAINGATGKILWDYLGEGSSNAGPAIVGGTVFWGNGYNNRFIPGKGSTTFYAFSVNGR</sequence>
<keyword evidence="4" id="KW-0732">Signal</keyword>
<feature type="domain" description="Pyrrolo-quinoline quinone repeat" evidence="5">
    <location>
        <begin position="389"/>
        <end position="525"/>
    </location>
</feature>
<dbReference type="PANTHER" id="PTHR32303:SF10">
    <property type="entry name" value="OUTER MEMBRANE PROTEIN ASSEMBLY FACTOR BAMB"/>
    <property type="match status" value="1"/>
</dbReference>
<dbReference type="Pfam" id="PF13360">
    <property type="entry name" value="PQQ_2"/>
    <property type="match status" value="2"/>
</dbReference>
<evidence type="ECO:0000313" key="7">
    <source>
        <dbReference type="Proteomes" id="UP001597024"/>
    </source>
</evidence>
<gene>
    <name evidence="6" type="ORF">ACFQ08_03075</name>
</gene>
<evidence type="ECO:0000256" key="3">
    <source>
        <dbReference type="ARBA" id="ARBA00023002"/>
    </source>
</evidence>
<dbReference type="InterPro" id="IPR015943">
    <property type="entry name" value="WD40/YVTN_repeat-like_dom_sf"/>
</dbReference>
<accession>A0ABW3DKV3</accession>
<keyword evidence="7" id="KW-1185">Reference proteome</keyword>
<dbReference type="SUPFAM" id="SSF50998">
    <property type="entry name" value="Quinoprotein alcohol dehydrogenase-like"/>
    <property type="match status" value="1"/>
</dbReference>
<evidence type="ECO:0000256" key="1">
    <source>
        <dbReference type="ARBA" id="ARBA00001931"/>
    </source>
</evidence>
<name>A0ABW3DKV3_9ACTN</name>
<feature type="signal peptide" evidence="4">
    <location>
        <begin position="1"/>
        <end position="31"/>
    </location>
</feature>
<keyword evidence="3" id="KW-0560">Oxidoreductase</keyword>
<comment type="similarity">
    <text evidence="2">Belongs to the bacterial PQQ dehydrogenase family.</text>
</comment>
<dbReference type="Gene3D" id="2.140.10.10">
    <property type="entry name" value="Quinoprotein alcohol dehydrogenase-like superfamily"/>
    <property type="match status" value="1"/>
</dbReference>
<comment type="cofactor">
    <cofactor evidence="1">
        <name>pyrroloquinoline quinone</name>
        <dbReference type="ChEBI" id="CHEBI:58442"/>
    </cofactor>
</comment>
<comment type="caution">
    <text evidence="6">The sequence shown here is derived from an EMBL/GenBank/DDBJ whole genome shotgun (WGS) entry which is preliminary data.</text>
</comment>
<dbReference type="InterPro" id="IPR018391">
    <property type="entry name" value="PQQ_b-propeller_rpt"/>
</dbReference>